<dbReference type="Gramene" id="C.cajan_02042.t">
    <property type="protein sequence ID" value="C.cajan_02042.t.cds1"/>
    <property type="gene ID" value="C.cajan_02042"/>
</dbReference>
<sequence length="107" mass="12195">MEASLWHRRLGHISEKGLNCLAKKDVLLGLKSVEMEKCSHCMTGKQTRVSFKKHPPPRKSLLELVYSGVYGPLKVKLFSGVLYFVTFIDDWSRKLWVYALVEEGPSA</sequence>
<dbReference type="Pfam" id="PF13976">
    <property type="entry name" value="gag_pre-integrs"/>
    <property type="match status" value="1"/>
</dbReference>
<dbReference type="PANTHER" id="PTHR42648">
    <property type="entry name" value="TRANSPOSASE, PUTATIVE-RELATED"/>
    <property type="match status" value="1"/>
</dbReference>
<dbReference type="PANTHER" id="PTHR42648:SF28">
    <property type="entry name" value="TRANSPOSON-ENCODED PROTEIN WITH RIBONUCLEASE H-LIKE AND RETROVIRUS ZINC FINGER-LIKE DOMAINS"/>
    <property type="match status" value="1"/>
</dbReference>
<keyword evidence="4" id="KW-1185">Reference proteome</keyword>
<evidence type="ECO:0000313" key="3">
    <source>
        <dbReference type="EMBL" id="KYP55887.1"/>
    </source>
</evidence>
<evidence type="ECO:0000313" key="4">
    <source>
        <dbReference type="Proteomes" id="UP000075243"/>
    </source>
</evidence>
<gene>
    <name evidence="2" type="ORF">KK1_002092</name>
    <name evidence="3" type="ORF">KK1_002113</name>
</gene>
<dbReference type="EMBL" id="CM003613">
    <property type="protein sequence ID" value="KYP55867.1"/>
    <property type="molecule type" value="Genomic_DNA"/>
</dbReference>
<dbReference type="InterPro" id="IPR039537">
    <property type="entry name" value="Retrotran_Ty1/copia-like"/>
</dbReference>
<accession>A0A151SM31</accession>
<proteinExistence type="predicted"/>
<dbReference type="InterPro" id="IPR025724">
    <property type="entry name" value="GAG-pre-integrase_dom"/>
</dbReference>
<organism evidence="2 4">
    <name type="scientific">Cajanus cajan</name>
    <name type="common">Pigeon pea</name>
    <name type="synonym">Cajanus indicus</name>
    <dbReference type="NCBI Taxonomy" id="3821"/>
    <lineage>
        <taxon>Eukaryota</taxon>
        <taxon>Viridiplantae</taxon>
        <taxon>Streptophyta</taxon>
        <taxon>Embryophyta</taxon>
        <taxon>Tracheophyta</taxon>
        <taxon>Spermatophyta</taxon>
        <taxon>Magnoliopsida</taxon>
        <taxon>eudicotyledons</taxon>
        <taxon>Gunneridae</taxon>
        <taxon>Pentapetalae</taxon>
        <taxon>rosids</taxon>
        <taxon>fabids</taxon>
        <taxon>Fabales</taxon>
        <taxon>Fabaceae</taxon>
        <taxon>Papilionoideae</taxon>
        <taxon>50 kb inversion clade</taxon>
        <taxon>NPAAA clade</taxon>
        <taxon>indigoferoid/millettioid clade</taxon>
        <taxon>Phaseoleae</taxon>
        <taxon>Cajanus</taxon>
    </lineage>
</organism>
<protein>
    <submittedName>
        <fullName evidence="2">Retrovirus-related Pol polyprotein from transposon TNT 1-94</fullName>
    </submittedName>
</protein>
<dbReference type="AlphaFoldDB" id="A0A151SM31"/>
<dbReference type="EMBL" id="CM003613">
    <property type="protein sequence ID" value="KYP55887.1"/>
    <property type="molecule type" value="Genomic_DNA"/>
</dbReference>
<reference evidence="2 4" key="1">
    <citation type="journal article" date="2012" name="Nat. Biotechnol.">
        <title>Draft genome sequence of pigeonpea (Cajanus cajan), an orphan legume crop of resource-poor farmers.</title>
        <authorList>
            <person name="Varshney R.K."/>
            <person name="Chen W."/>
            <person name="Li Y."/>
            <person name="Bharti A.K."/>
            <person name="Saxena R.K."/>
            <person name="Schlueter J.A."/>
            <person name="Donoghue M.T."/>
            <person name="Azam S."/>
            <person name="Fan G."/>
            <person name="Whaley A.M."/>
            <person name="Farmer A.D."/>
            <person name="Sheridan J."/>
            <person name="Iwata A."/>
            <person name="Tuteja R."/>
            <person name="Penmetsa R.V."/>
            <person name="Wu W."/>
            <person name="Upadhyaya H.D."/>
            <person name="Yang S.P."/>
            <person name="Shah T."/>
            <person name="Saxena K.B."/>
            <person name="Michael T."/>
            <person name="McCombie W.R."/>
            <person name="Yang B."/>
            <person name="Zhang G."/>
            <person name="Yang H."/>
            <person name="Wang J."/>
            <person name="Spillane C."/>
            <person name="Cook D.R."/>
            <person name="May G.D."/>
            <person name="Xu X."/>
            <person name="Jackson S.A."/>
        </authorList>
    </citation>
    <scope>NUCLEOTIDE SEQUENCE [LARGE SCALE GENOMIC DNA]</scope>
    <source>
        <strain evidence="4">cv. Asha</strain>
    </source>
</reference>
<evidence type="ECO:0000313" key="2">
    <source>
        <dbReference type="EMBL" id="KYP55867.1"/>
    </source>
</evidence>
<feature type="domain" description="GAG-pre-integrase" evidence="1">
    <location>
        <begin position="2"/>
        <end position="46"/>
    </location>
</feature>
<name>A0A151SM31_CAJCA</name>
<dbReference type="Proteomes" id="UP000075243">
    <property type="component" value="Chromosome 11"/>
</dbReference>
<evidence type="ECO:0000259" key="1">
    <source>
        <dbReference type="Pfam" id="PF13976"/>
    </source>
</evidence>
<dbReference type="Gramene" id="C.cajan_02062.t">
    <property type="protein sequence ID" value="C.cajan_02062.t.cds1"/>
    <property type="gene ID" value="C.cajan_02062"/>
</dbReference>